<dbReference type="Gene3D" id="3.40.190.150">
    <property type="entry name" value="Bordetella uptake gene, domain 1"/>
    <property type="match status" value="1"/>
</dbReference>
<protein>
    <submittedName>
        <fullName evidence="3">Tripartite tricarboxylate transporter substrate binding protein</fullName>
    </submittedName>
</protein>
<gene>
    <name evidence="3" type="ORF">G3A44_20630</name>
</gene>
<organism evidence="3 4">
    <name type="scientific">Ideonella livida</name>
    <dbReference type="NCBI Taxonomy" id="2707176"/>
    <lineage>
        <taxon>Bacteria</taxon>
        <taxon>Pseudomonadati</taxon>
        <taxon>Pseudomonadota</taxon>
        <taxon>Betaproteobacteria</taxon>
        <taxon>Burkholderiales</taxon>
        <taxon>Sphaerotilaceae</taxon>
        <taxon>Ideonella</taxon>
    </lineage>
</organism>
<reference evidence="3 4" key="1">
    <citation type="submission" date="2020-02" db="EMBL/GenBank/DDBJ databases">
        <title>Ideonella bacterium strain TBM-1.</title>
        <authorList>
            <person name="Chen W.-M."/>
        </authorList>
    </citation>
    <scope>NUCLEOTIDE SEQUENCE [LARGE SCALE GENOMIC DNA]</scope>
    <source>
        <strain evidence="3 4">TBM-1</strain>
    </source>
</reference>
<sequence length="333" mass="34893">MTLNRRALLGRAALSATAFTLLASPLLSPGALAQAWPAKPIRIVVPFPAGGGTDIVARETSQRVAAATGWTFVIDNKPGAGGNLGVDSVAKSPADGYTLVLGQTSNLAINPTLYPKLPYQPLKDLTPIVLLANAPLVMVTGMNTPYKSLADAVNAARAKPGQINFASPGNGTVAHLTSELFQKAAGVKTQHVPYKGAAQALTDVVSGTVDLYMSAVPTLIGQIRQGKLRPLAVTSAKRVDDLPQVPTINESGYKGFDAVTWFGLLAPAGTPKEVVARLNAEFNKALKQPELAKRLADEGADPAGGTPEQFAELIRQDIPRWGKVVHESGARVD</sequence>
<dbReference type="CDD" id="cd13578">
    <property type="entry name" value="PBP2_Bug27"/>
    <property type="match status" value="1"/>
</dbReference>
<accession>A0A7C9TLW1</accession>
<dbReference type="Pfam" id="PF03401">
    <property type="entry name" value="TctC"/>
    <property type="match status" value="1"/>
</dbReference>
<dbReference type="PIRSF" id="PIRSF017082">
    <property type="entry name" value="YflP"/>
    <property type="match status" value="1"/>
</dbReference>
<evidence type="ECO:0000313" key="4">
    <source>
        <dbReference type="Proteomes" id="UP000484255"/>
    </source>
</evidence>
<dbReference type="Gene3D" id="3.40.190.10">
    <property type="entry name" value="Periplasmic binding protein-like II"/>
    <property type="match status" value="1"/>
</dbReference>
<dbReference type="PANTHER" id="PTHR42928:SF5">
    <property type="entry name" value="BLR1237 PROTEIN"/>
    <property type="match status" value="1"/>
</dbReference>
<evidence type="ECO:0000313" key="3">
    <source>
        <dbReference type="EMBL" id="NDY93601.1"/>
    </source>
</evidence>
<dbReference type="AlphaFoldDB" id="A0A7C9TLW1"/>
<keyword evidence="2" id="KW-0732">Signal</keyword>
<dbReference type="Proteomes" id="UP000484255">
    <property type="component" value="Unassembled WGS sequence"/>
</dbReference>
<dbReference type="SUPFAM" id="SSF53850">
    <property type="entry name" value="Periplasmic binding protein-like II"/>
    <property type="match status" value="1"/>
</dbReference>
<dbReference type="InterPro" id="IPR006311">
    <property type="entry name" value="TAT_signal"/>
</dbReference>
<evidence type="ECO:0000256" key="2">
    <source>
        <dbReference type="SAM" id="SignalP"/>
    </source>
</evidence>
<dbReference type="PROSITE" id="PS51318">
    <property type="entry name" value="TAT"/>
    <property type="match status" value="1"/>
</dbReference>
<dbReference type="PANTHER" id="PTHR42928">
    <property type="entry name" value="TRICARBOXYLATE-BINDING PROTEIN"/>
    <property type="match status" value="1"/>
</dbReference>
<proteinExistence type="inferred from homology"/>
<name>A0A7C9TLW1_9BURK</name>
<feature type="chain" id="PRO_5029005273" evidence="2">
    <location>
        <begin position="24"/>
        <end position="333"/>
    </location>
</feature>
<feature type="signal peptide" evidence="2">
    <location>
        <begin position="1"/>
        <end position="23"/>
    </location>
</feature>
<keyword evidence="4" id="KW-1185">Reference proteome</keyword>
<comment type="caution">
    <text evidence="3">The sequence shown here is derived from an EMBL/GenBank/DDBJ whole genome shotgun (WGS) entry which is preliminary data.</text>
</comment>
<dbReference type="InterPro" id="IPR042100">
    <property type="entry name" value="Bug_dom1"/>
</dbReference>
<dbReference type="RefSeq" id="WP_163459630.1">
    <property type="nucleotide sequence ID" value="NZ_JAAGOH010000040.1"/>
</dbReference>
<dbReference type="InterPro" id="IPR005064">
    <property type="entry name" value="BUG"/>
</dbReference>
<comment type="similarity">
    <text evidence="1">Belongs to the UPF0065 (bug) family.</text>
</comment>
<evidence type="ECO:0000256" key="1">
    <source>
        <dbReference type="ARBA" id="ARBA00006987"/>
    </source>
</evidence>
<dbReference type="EMBL" id="JAAGOH010000040">
    <property type="protein sequence ID" value="NDY93601.1"/>
    <property type="molecule type" value="Genomic_DNA"/>
</dbReference>